<dbReference type="KEGG" id="aaxa:NCTC10138_01295"/>
<dbReference type="Proteomes" id="UP000289841">
    <property type="component" value="Chromosome"/>
</dbReference>
<accession>A0A449BEP7</accession>
<dbReference type="AlphaFoldDB" id="A0A449BEP7"/>
<dbReference type="RefSeq" id="WP_026391154.1">
    <property type="nucleotide sequence ID" value="NZ_LR215048.1"/>
</dbReference>
<evidence type="ECO:0000313" key="2">
    <source>
        <dbReference type="Proteomes" id="UP000289841"/>
    </source>
</evidence>
<gene>
    <name evidence="1" type="ORF">NCTC10138_01295</name>
</gene>
<organism evidence="1 2">
    <name type="scientific">Haploplasma axanthum</name>
    <name type="common">Acholeplasma axanthum</name>
    <dbReference type="NCBI Taxonomy" id="29552"/>
    <lineage>
        <taxon>Bacteria</taxon>
        <taxon>Bacillati</taxon>
        <taxon>Mycoplasmatota</taxon>
        <taxon>Mollicutes</taxon>
        <taxon>Acholeplasmatales</taxon>
        <taxon>Acholeplasmataceae</taxon>
        <taxon>Haploplasma</taxon>
    </lineage>
</organism>
<name>A0A449BEP7_HAPAX</name>
<proteinExistence type="predicted"/>
<protein>
    <submittedName>
        <fullName evidence="1">Uncharacterized protein</fullName>
    </submittedName>
</protein>
<reference evidence="1 2" key="1">
    <citation type="submission" date="2019-01" db="EMBL/GenBank/DDBJ databases">
        <authorList>
            <consortium name="Pathogen Informatics"/>
        </authorList>
    </citation>
    <scope>NUCLEOTIDE SEQUENCE [LARGE SCALE GENOMIC DNA]</scope>
    <source>
        <strain evidence="1 2">NCTC10138</strain>
    </source>
</reference>
<sequence>MSWDYNVTTKPCPCGKGLVKETYGSNDWNQTSYHREMLCQECLEKENKEKVLKEERYNIAIKKTEKAVSYFREKYFNEFKDRFAKANNKKTIWTIACELGAEYSSLSKFYNYFKSKDEYIENLISWSNLKKVIKNMGINDVVLNNLYEDAYIHKKPFDDEFNDRAYRNAKGK</sequence>
<keyword evidence="2" id="KW-1185">Reference proteome</keyword>
<evidence type="ECO:0000313" key="1">
    <source>
        <dbReference type="EMBL" id="VEU80907.1"/>
    </source>
</evidence>
<dbReference type="EMBL" id="LR215048">
    <property type="protein sequence ID" value="VEU80907.1"/>
    <property type="molecule type" value="Genomic_DNA"/>
</dbReference>